<feature type="domain" description="Dinitrogenase iron-molybdenum cofactor biosynthesis" evidence="1">
    <location>
        <begin position="9"/>
        <end position="97"/>
    </location>
</feature>
<dbReference type="Proteomes" id="UP000006556">
    <property type="component" value="Chromosome"/>
</dbReference>
<dbReference type="EMBL" id="AP009389">
    <property type="protein sequence ID" value="BAF59764.1"/>
    <property type="molecule type" value="Genomic_DNA"/>
</dbReference>
<protein>
    <submittedName>
        <fullName evidence="2">Uncharacterized conserved protein</fullName>
    </submittedName>
</protein>
<sequence>MKIAIPYKDGKINGHFGGSSEFIVFEIENGKILGKKILVNESQHNYAKLTQMLSNEGVEVIIAGSMGRPMANSLAQSGFRVITGVSGDAEKAAAEFMSGQLDSKPSGCSCSRPGYGLGRHYHP</sequence>
<dbReference type="PANTHER" id="PTHR42983">
    <property type="entry name" value="DINITROGENASE IRON-MOLYBDENUM COFACTOR PROTEIN-RELATED"/>
    <property type="match status" value="1"/>
</dbReference>
<organism evidence="2 3">
    <name type="scientific">Pelotomaculum thermopropionicum (strain DSM 13744 / JCM 10971 / SI)</name>
    <dbReference type="NCBI Taxonomy" id="370438"/>
    <lineage>
        <taxon>Bacteria</taxon>
        <taxon>Bacillati</taxon>
        <taxon>Bacillota</taxon>
        <taxon>Clostridia</taxon>
        <taxon>Eubacteriales</taxon>
        <taxon>Desulfotomaculaceae</taxon>
        <taxon>Pelotomaculum</taxon>
    </lineage>
</organism>
<dbReference type="AlphaFoldDB" id="A5D1V9"/>
<dbReference type="InterPro" id="IPR003731">
    <property type="entry name" value="Di-Nase_FeMo-co_biosynth"/>
</dbReference>
<dbReference type="STRING" id="370438.PTH_1583"/>
<keyword evidence="3" id="KW-1185">Reference proteome</keyword>
<evidence type="ECO:0000259" key="1">
    <source>
        <dbReference type="Pfam" id="PF02579"/>
    </source>
</evidence>
<evidence type="ECO:0000313" key="3">
    <source>
        <dbReference type="Proteomes" id="UP000006556"/>
    </source>
</evidence>
<evidence type="ECO:0000313" key="2">
    <source>
        <dbReference type="EMBL" id="BAF59764.1"/>
    </source>
</evidence>
<dbReference type="Gene3D" id="3.30.420.130">
    <property type="entry name" value="Dinitrogenase iron-molybdenum cofactor biosynthesis domain"/>
    <property type="match status" value="1"/>
</dbReference>
<reference evidence="3" key="1">
    <citation type="journal article" date="2008" name="Genome Res.">
        <title>The genome of Pelotomaculum thermopropionicum reveals niche-associated evolution in anaerobic microbiota.</title>
        <authorList>
            <person name="Kosaka T."/>
            <person name="Kato S."/>
            <person name="Shimoyama T."/>
            <person name="Ishii S."/>
            <person name="Abe T."/>
            <person name="Watanabe K."/>
        </authorList>
    </citation>
    <scope>NUCLEOTIDE SEQUENCE [LARGE SCALE GENOMIC DNA]</scope>
    <source>
        <strain evidence="3">DSM 13744 / JCM 10971 / SI</strain>
    </source>
</reference>
<dbReference type="InterPro" id="IPR033913">
    <property type="entry name" value="MTH1175_dom"/>
</dbReference>
<dbReference type="PANTHER" id="PTHR42983:SF1">
    <property type="entry name" value="IRON-MOLYBDENUM PROTEIN"/>
    <property type="match status" value="1"/>
</dbReference>
<dbReference type="CDD" id="cd00851">
    <property type="entry name" value="MTH1175"/>
    <property type="match status" value="1"/>
</dbReference>
<gene>
    <name evidence="2" type="ordered locus">PTH_1583</name>
</gene>
<dbReference type="KEGG" id="pth:PTH_1583"/>
<dbReference type="HOGENOM" id="CLU_104194_2_0_9"/>
<dbReference type="Pfam" id="PF02579">
    <property type="entry name" value="Nitro_FeMo-Co"/>
    <property type="match status" value="1"/>
</dbReference>
<dbReference type="eggNOG" id="COG1433">
    <property type="taxonomic scope" value="Bacteria"/>
</dbReference>
<dbReference type="InterPro" id="IPR036105">
    <property type="entry name" value="DiNase_FeMo-co_biosyn_sf"/>
</dbReference>
<dbReference type="SUPFAM" id="SSF53146">
    <property type="entry name" value="Nitrogenase accessory factor-like"/>
    <property type="match status" value="1"/>
</dbReference>
<proteinExistence type="predicted"/>
<name>A5D1V9_PELTS</name>
<accession>A5D1V9</accession>